<organism evidence="1 2">
    <name type="scientific">Kribbella jiaozuonensis</name>
    <dbReference type="NCBI Taxonomy" id="2575441"/>
    <lineage>
        <taxon>Bacteria</taxon>
        <taxon>Bacillati</taxon>
        <taxon>Actinomycetota</taxon>
        <taxon>Actinomycetes</taxon>
        <taxon>Propionibacteriales</taxon>
        <taxon>Kribbellaceae</taxon>
        <taxon>Kribbella</taxon>
    </lineage>
</organism>
<keyword evidence="1" id="KW-0238">DNA-binding</keyword>
<keyword evidence="2" id="KW-1185">Reference proteome</keyword>
<dbReference type="SUPFAM" id="SSF47413">
    <property type="entry name" value="lambda repressor-like DNA-binding domains"/>
    <property type="match status" value="1"/>
</dbReference>
<dbReference type="RefSeq" id="WP_137257991.1">
    <property type="nucleotide sequence ID" value="NZ_JBHSPQ010000005.1"/>
</dbReference>
<reference evidence="1 2" key="1">
    <citation type="submission" date="2019-04" db="EMBL/GenBank/DDBJ databases">
        <title>Kribbella sp. NEAU-THZ 27 nov., a novel actinomycete isolated from soil.</title>
        <authorList>
            <person name="Duan L."/>
        </authorList>
    </citation>
    <scope>NUCLEOTIDE SEQUENCE [LARGE SCALE GENOMIC DNA]</scope>
    <source>
        <strain evidence="2">NEAU-THZ27</strain>
    </source>
</reference>
<dbReference type="OrthoDB" id="3680625at2"/>
<dbReference type="InterPro" id="IPR010982">
    <property type="entry name" value="Lambda_DNA-bd_dom_sf"/>
</dbReference>
<evidence type="ECO:0000313" key="1">
    <source>
        <dbReference type="EMBL" id="TKK75128.1"/>
    </source>
</evidence>
<dbReference type="Proteomes" id="UP000305836">
    <property type="component" value="Unassembled WGS sequence"/>
</dbReference>
<protein>
    <submittedName>
        <fullName evidence="1">DNA-binding protein</fullName>
    </submittedName>
</protein>
<evidence type="ECO:0000313" key="2">
    <source>
        <dbReference type="Proteomes" id="UP000305836"/>
    </source>
</evidence>
<gene>
    <name evidence="1" type="ORF">FDA38_32380</name>
</gene>
<sequence length="220" mass="22539">MDQTAHNLQQQIELYGEPLGETVRRVLGPLGLTQGGLAQLIGMSAPMLSQLVSAQRVKIGNPAVMSRLRAASELADLAITSEIGDHEIPAELDRIRQTTGGLTTSGSTGHPPRSGQLPDGLGTVSSGIAGQVPGGAGADVASGIHTAWPAGVGVRVDDGATARAVVRAIQDLLREVASADEIQQAAAALEAESPALAELLLAYGTGRTADALAHYEQHHG</sequence>
<name>A0A4U3LHQ7_9ACTN</name>
<dbReference type="GO" id="GO:0003677">
    <property type="term" value="F:DNA binding"/>
    <property type="evidence" value="ECO:0007669"/>
    <property type="project" value="UniProtKB-KW"/>
</dbReference>
<accession>A0A4U3LHQ7</accession>
<dbReference type="EMBL" id="SZPZ01000005">
    <property type="protein sequence ID" value="TKK75128.1"/>
    <property type="molecule type" value="Genomic_DNA"/>
</dbReference>
<proteinExistence type="predicted"/>
<comment type="caution">
    <text evidence="1">The sequence shown here is derived from an EMBL/GenBank/DDBJ whole genome shotgun (WGS) entry which is preliminary data.</text>
</comment>
<dbReference type="AlphaFoldDB" id="A0A4U3LHQ7"/>